<gene>
    <name evidence="6" type="ORF">ACEWY4_001856</name>
</gene>
<dbReference type="PANTHER" id="PTHR31017:SF2">
    <property type="entry name" value="DENN DOMAIN-CONTAINING PROTEIN 11"/>
    <property type="match status" value="1"/>
</dbReference>
<organism evidence="6 7">
    <name type="scientific">Coilia grayii</name>
    <name type="common">Gray's grenadier anchovy</name>
    <dbReference type="NCBI Taxonomy" id="363190"/>
    <lineage>
        <taxon>Eukaryota</taxon>
        <taxon>Metazoa</taxon>
        <taxon>Chordata</taxon>
        <taxon>Craniata</taxon>
        <taxon>Vertebrata</taxon>
        <taxon>Euteleostomi</taxon>
        <taxon>Actinopterygii</taxon>
        <taxon>Neopterygii</taxon>
        <taxon>Teleostei</taxon>
        <taxon>Clupei</taxon>
        <taxon>Clupeiformes</taxon>
        <taxon>Clupeoidei</taxon>
        <taxon>Engraulidae</taxon>
        <taxon>Coilinae</taxon>
        <taxon>Coilia</taxon>
    </lineage>
</organism>
<keyword evidence="7" id="KW-1185">Reference proteome</keyword>
<dbReference type="PROSITE" id="PS50211">
    <property type="entry name" value="DENN"/>
    <property type="match status" value="1"/>
</dbReference>
<evidence type="ECO:0000256" key="4">
    <source>
        <dbReference type="ARBA" id="ARBA00033400"/>
    </source>
</evidence>
<evidence type="ECO:0000256" key="2">
    <source>
        <dbReference type="ARBA" id="ARBA00015743"/>
    </source>
</evidence>
<dbReference type="EMBL" id="JBHFQA010000002">
    <property type="protein sequence ID" value="KAL2102688.1"/>
    <property type="molecule type" value="Genomic_DNA"/>
</dbReference>
<accession>A0ABD1KU50</accession>
<proteinExistence type="inferred from homology"/>
<evidence type="ECO:0000259" key="5">
    <source>
        <dbReference type="PROSITE" id="PS50211"/>
    </source>
</evidence>
<dbReference type="Proteomes" id="UP001591681">
    <property type="component" value="Unassembled WGS sequence"/>
</dbReference>
<name>A0ABD1KU50_9TELE</name>
<sequence length="479" mass="54804">MDSESDRLALLEWEEVSAVEPSLATEVNEKCPRVTTVSSGALGRIVPGAGWSSSPGEAVPFEATSSDTAVITDKITNSWVGRNDFDQQKGGQYVKSRRESEWNRREQDQVLAVFVVTFDTRSGNMLEWCLPQEFNLDGVEFKSMASGSHRISSDFVYFRKESYFGLACFANLPVESELERGARMKSVGILSPSYTTLYHHMTFLENQVRNQLRCPGEYSALEAFFEQRKGLLPERAAWDKAVAAVPAPKHFMTPEMKVTHPAGCVSQFLQFFGEQVMVLWKFALLRRRILIFSPPPVGVVCYRVYTCCVLANVPLPGISRGLPPFRPFFYVNVTDIQTLETELSYVACTTERIFEEKKHLFDVYVDNQNVWTHRESLRPLLRLTSSDREKYKRLQEKRKRLVWDPSFTEEELFILFFSELNTKIFQPLLEVASSVDRALTEQHVRRMGLDPQADHKFLVDILETYGIDVMLMINTTCCL</sequence>
<comment type="caution">
    <text evidence="6">The sequence shown here is derived from an EMBL/GenBank/DDBJ whole genome shotgun (WGS) entry which is preliminary data.</text>
</comment>
<evidence type="ECO:0000313" key="7">
    <source>
        <dbReference type="Proteomes" id="UP001591681"/>
    </source>
</evidence>
<feature type="domain" description="UDENN" evidence="5">
    <location>
        <begin position="57"/>
        <end position="479"/>
    </location>
</feature>
<evidence type="ECO:0000256" key="3">
    <source>
        <dbReference type="ARBA" id="ARBA00022658"/>
    </source>
</evidence>
<dbReference type="AlphaFoldDB" id="A0ABD1KU50"/>
<dbReference type="InterPro" id="IPR037516">
    <property type="entry name" value="Tripartite_DENN"/>
</dbReference>
<dbReference type="InterPro" id="IPR018626">
    <property type="entry name" value="LCHN/Anr2"/>
</dbReference>
<protein>
    <recommendedName>
        <fullName evidence="2">DENN domain-containing protein 11</fullName>
    </recommendedName>
    <alternativeName>
        <fullName evidence="4">Protein LCHN</fullName>
    </alternativeName>
</protein>
<reference evidence="6 7" key="1">
    <citation type="submission" date="2024-09" db="EMBL/GenBank/DDBJ databases">
        <title>A chromosome-level genome assembly of Gray's grenadier anchovy, Coilia grayii.</title>
        <authorList>
            <person name="Fu Z."/>
        </authorList>
    </citation>
    <scope>NUCLEOTIDE SEQUENCE [LARGE SCALE GENOMIC DNA]</scope>
    <source>
        <strain evidence="6">G4</strain>
        <tissue evidence="6">Muscle</tissue>
    </source>
</reference>
<dbReference type="GO" id="GO:0005085">
    <property type="term" value="F:guanyl-nucleotide exchange factor activity"/>
    <property type="evidence" value="ECO:0007669"/>
    <property type="project" value="UniProtKB-KW"/>
</dbReference>
<evidence type="ECO:0000256" key="1">
    <source>
        <dbReference type="ARBA" id="ARBA00007629"/>
    </source>
</evidence>
<comment type="similarity">
    <text evidence="1">Belongs to the DENND11 family.</text>
</comment>
<dbReference type="InterPro" id="IPR051731">
    <property type="entry name" value="DENND11/AVL9_GEFs"/>
</dbReference>
<keyword evidence="3" id="KW-0344">Guanine-nucleotide releasing factor</keyword>
<dbReference type="Pfam" id="PF09804">
    <property type="entry name" value="DENND11"/>
    <property type="match status" value="1"/>
</dbReference>
<dbReference type="PANTHER" id="PTHR31017">
    <property type="entry name" value="LATE SECRETORY PATHWAY PROTEIN AVL9-RELATED"/>
    <property type="match status" value="1"/>
</dbReference>
<evidence type="ECO:0000313" key="6">
    <source>
        <dbReference type="EMBL" id="KAL2102688.1"/>
    </source>
</evidence>